<evidence type="ECO:0008006" key="3">
    <source>
        <dbReference type="Google" id="ProtNLM"/>
    </source>
</evidence>
<sequence>MDVQTFLELRPEWAYEPALYIVQQVANDVPAPASRCGAVTAGALETFLESFQEGFVAILAGQDSGHRVGTITATPSSTNVPSCLAVANHVTSKLNSFVGNVGTPFSASTLNVAGISLTAASEDQTVVRPLTQATTSASSAEVYVQNVGGSGFAEFTIGDVVLVAGISFSVGGVQPGDLNGFQTLTDVTADGVKFNVTSTASSTQTLQLADLVRDIVSVFVNGTTLVYISNGAQDFTSFIVGQTITVAGIDSAVGGIPANELNGAHIVTEVLTNGLRFNATVSATSTTAVGFVGPTVSASSSVPPSVTNVGVFEAKLGLNVQPVGGGYGHVAASDFLINGESVQTLIQTRQPTGDYALNSLVNTKIDQSFADGRYQQLANVAAAQIYSGRTSPGLQCYIQQSSTTSGQFTASFFVHTGPENFHLQAFELAVFWQQSRCQLAFISLGNEAHPWDGVTDALQQPSTSSAQPLPQRRLWQVGSGYTSYSTIAQTAQPDQYYDLPSYRVVFTQSTIDEGTSVWNQPGLASYEFNKNNGSCFVCTLVFNIIGDWNGTQEVLFQANSRSFVNQGTQGYDSLVLHPTVDDGFNYAFRDQNGDWDQSNRIPIIDVTSDGTDKFDGYYQRGIKLPSTDIRDASISTATATVTTLNSTALNKGAVNVLNETETDARYATQTALSTYGGNPAVSFNASTITLNNQVRFAPLSYTDGTISFLALSVRDIVDSQYYPLFCSDVRYGTNAEIRLSTVINDINSELASKHPLTAVDETAGGTLSSSNLITSGAVFAGNADLQTQIDGKQPAGSYLTAVPANTNSNLIADGTVSNTHFQYLSGVTSSIQTQLNSKAPTFSTDSTPTESSTNLVTSGGVYSYVNSVDHVTPIHDGYLSVSGNLVCASTLWADGSLRVTGSATFNSAVIAGTGYFQSPDFRHTGTTVSLGLSTGSGALNAVAIGVEAGRWGQSSGGVAIGLRAALSVQAQDAVAIGTDAGRENQALNAVAIGRQAGFTGQEANSIAIGNASGSTLGERSIAIGIGSGVNAEADCVALGPYAGGITQETRSVAIGASAAFDSQGTLAVAIGYLAGTSLQSTGGVCIGAYSGRYSQGTKSIAIGYDAGRQDQQYDSVAVGHLAGFLQQEARAVAMGFLAGGSNQGNAAIGIGSQAQNISAGGSSIGIGGLAGYE</sequence>
<evidence type="ECO:0000313" key="2">
    <source>
        <dbReference type="Proteomes" id="UP001515480"/>
    </source>
</evidence>
<gene>
    <name evidence="1" type="ORF">AB1Y20_008223</name>
</gene>
<name>A0AB34IW91_PRYPA</name>
<accession>A0AB34IW91</accession>
<dbReference type="AlphaFoldDB" id="A0AB34IW91"/>
<dbReference type="Gene3D" id="2.150.10.10">
    <property type="entry name" value="Serralysin-like metalloprotease, C-terminal"/>
    <property type="match status" value="2"/>
</dbReference>
<dbReference type="EMBL" id="JBGBPQ010000018">
    <property type="protein sequence ID" value="KAL1507379.1"/>
    <property type="molecule type" value="Genomic_DNA"/>
</dbReference>
<protein>
    <recommendedName>
        <fullName evidence="3">Subtilisin</fullName>
    </recommendedName>
</protein>
<reference evidence="1 2" key="1">
    <citation type="journal article" date="2024" name="Science">
        <title>Giant polyketide synthase enzymes in the biosynthesis of giant marine polyether toxins.</title>
        <authorList>
            <person name="Fallon T.R."/>
            <person name="Shende V.V."/>
            <person name="Wierzbicki I.H."/>
            <person name="Pendleton A.L."/>
            <person name="Watervoot N.F."/>
            <person name="Auber R.P."/>
            <person name="Gonzalez D.J."/>
            <person name="Wisecaver J.H."/>
            <person name="Moore B.S."/>
        </authorList>
    </citation>
    <scope>NUCLEOTIDE SEQUENCE [LARGE SCALE GENOMIC DNA]</scope>
    <source>
        <strain evidence="1 2">12B1</strain>
    </source>
</reference>
<keyword evidence="2" id="KW-1185">Reference proteome</keyword>
<organism evidence="1 2">
    <name type="scientific">Prymnesium parvum</name>
    <name type="common">Toxic golden alga</name>
    <dbReference type="NCBI Taxonomy" id="97485"/>
    <lineage>
        <taxon>Eukaryota</taxon>
        <taxon>Haptista</taxon>
        <taxon>Haptophyta</taxon>
        <taxon>Prymnesiophyceae</taxon>
        <taxon>Prymnesiales</taxon>
        <taxon>Prymnesiaceae</taxon>
        <taxon>Prymnesium</taxon>
    </lineage>
</organism>
<evidence type="ECO:0000313" key="1">
    <source>
        <dbReference type="EMBL" id="KAL1507379.1"/>
    </source>
</evidence>
<proteinExistence type="predicted"/>
<dbReference type="InterPro" id="IPR011049">
    <property type="entry name" value="Serralysin-like_metalloprot_C"/>
</dbReference>
<comment type="caution">
    <text evidence="1">The sequence shown here is derived from an EMBL/GenBank/DDBJ whole genome shotgun (WGS) entry which is preliminary data.</text>
</comment>
<dbReference type="Proteomes" id="UP001515480">
    <property type="component" value="Unassembled WGS sequence"/>
</dbReference>